<evidence type="ECO:0000313" key="2">
    <source>
        <dbReference type="Proteomes" id="UP001205105"/>
    </source>
</evidence>
<evidence type="ECO:0000313" key="1">
    <source>
        <dbReference type="EMBL" id="KAI7836057.1"/>
    </source>
</evidence>
<protein>
    <submittedName>
        <fullName evidence="1">Uncharacterized protein</fullName>
    </submittedName>
</protein>
<accession>A0AAD5DDH8</accession>
<comment type="caution">
    <text evidence="1">The sequence shown here is derived from an EMBL/GenBank/DDBJ whole genome shotgun (WGS) entry which is preliminary data.</text>
</comment>
<gene>
    <name evidence="1" type="ORF">COHA_010059</name>
</gene>
<proteinExistence type="predicted"/>
<sequence>MAAVSTAAACSFYLPPRAAWPVEPVPPALLSALSSEDELAQEASWLAGMIQCWANEEWAAQELLEVHAQLGEATGQAYARLRRQEGVSEMGDLVLGLATELMTSYDFMPTFTSAFEVSNKATELLMQRSGITCSCGDPGAIARYEAALAAEGQQ</sequence>
<name>A0AAD5DDH8_9CHLO</name>
<dbReference type="Proteomes" id="UP001205105">
    <property type="component" value="Unassembled WGS sequence"/>
</dbReference>
<dbReference type="AlphaFoldDB" id="A0AAD5DDH8"/>
<organism evidence="1 2">
    <name type="scientific">Chlorella ohadii</name>
    <dbReference type="NCBI Taxonomy" id="2649997"/>
    <lineage>
        <taxon>Eukaryota</taxon>
        <taxon>Viridiplantae</taxon>
        <taxon>Chlorophyta</taxon>
        <taxon>core chlorophytes</taxon>
        <taxon>Trebouxiophyceae</taxon>
        <taxon>Chlorellales</taxon>
        <taxon>Chlorellaceae</taxon>
        <taxon>Chlorella clade</taxon>
        <taxon>Chlorella</taxon>
    </lineage>
</organism>
<reference evidence="1" key="1">
    <citation type="submission" date="2020-11" db="EMBL/GenBank/DDBJ databases">
        <title>Chlorella ohadii genome sequencing and assembly.</title>
        <authorList>
            <person name="Murik O."/>
            <person name="Treves H."/>
            <person name="Kedem I."/>
            <person name="Shotland Y."/>
            <person name="Kaplan A."/>
        </authorList>
    </citation>
    <scope>NUCLEOTIDE SEQUENCE</scope>
    <source>
        <strain evidence="1">1</strain>
    </source>
</reference>
<dbReference type="EMBL" id="JADXDR010000207">
    <property type="protein sequence ID" value="KAI7836057.1"/>
    <property type="molecule type" value="Genomic_DNA"/>
</dbReference>
<keyword evidence="2" id="KW-1185">Reference proteome</keyword>